<dbReference type="EMBL" id="JBHSLV010000043">
    <property type="protein sequence ID" value="MFC5395230.1"/>
    <property type="molecule type" value="Genomic_DNA"/>
</dbReference>
<feature type="binding site" evidence="8">
    <location>
        <begin position="281"/>
        <end position="283"/>
    </location>
    <ligand>
        <name>ATP</name>
        <dbReference type="ChEBI" id="CHEBI:30616"/>
    </ligand>
</feature>
<dbReference type="Proteomes" id="UP001596104">
    <property type="component" value="Unassembled WGS sequence"/>
</dbReference>
<keyword evidence="4 8" id="KW-0547">Nucleotide-binding</keyword>
<dbReference type="PRINTS" id="PR00471">
    <property type="entry name" value="ACETATEKNASE"/>
</dbReference>
<protein>
    <recommendedName>
        <fullName evidence="8">Acetate kinase</fullName>
        <ecNumber evidence="8">2.7.2.1</ecNumber>
    </recommendedName>
    <alternativeName>
        <fullName evidence="8">Acetokinase</fullName>
    </alternativeName>
</protein>
<sequence>MSERLLVTFNAGSSTVKIGLFALTEAGPKRVGKGVIDFREPPLRFRLTEGPDTFDIALEAKPGDALDIVLGEAFRRLSWHFDLGSVVAMGHRIVHGGDSFGGPVRVDDAALEALEALVPLAPLHQPQGLGLIRAIRRLRPELPQTASFDTAFHRTHADIVRRFAIPRGMHDQGIRRYGFHGLSYRFIAGELARREPALAGGRVVVAHLGSGASLCGLEAGVSRDSSMGFSALDGIPMATRCGALDPGVLLHLLAEGYDAGRLEDLLYRRSGLLGVSGISADSRELIDSDKPEAREALDLFCFRIAGEVSRLAATLGGLDAIVFTAGIGEHQPPIRRAVVERLKWLGLELDEAANAASAPRISRAGARVAAFVIPTDEEVVIAEDALAVVQTGGRAA</sequence>
<evidence type="ECO:0000256" key="6">
    <source>
        <dbReference type="ARBA" id="ARBA00022840"/>
    </source>
</evidence>
<feature type="binding site" evidence="8">
    <location>
        <position position="17"/>
    </location>
    <ligand>
        <name>ATP</name>
        <dbReference type="ChEBI" id="CHEBI:30616"/>
    </ligand>
</feature>
<feature type="binding site" evidence="8">
    <location>
        <position position="10"/>
    </location>
    <ligand>
        <name>Mg(2+)</name>
        <dbReference type="ChEBI" id="CHEBI:18420"/>
    </ligand>
</feature>
<dbReference type="PANTHER" id="PTHR21060">
    <property type="entry name" value="ACETATE KINASE"/>
    <property type="match status" value="1"/>
</dbReference>
<keyword evidence="3 8" id="KW-0479">Metal-binding</keyword>
<dbReference type="EC" id="2.7.2.1" evidence="8"/>
<evidence type="ECO:0000256" key="4">
    <source>
        <dbReference type="ARBA" id="ARBA00022741"/>
    </source>
</evidence>
<evidence type="ECO:0000313" key="10">
    <source>
        <dbReference type="EMBL" id="MFC5395230.1"/>
    </source>
</evidence>
<comment type="similarity">
    <text evidence="8 9">Belongs to the acetokinase family.</text>
</comment>
<evidence type="ECO:0000256" key="7">
    <source>
        <dbReference type="ARBA" id="ARBA00022842"/>
    </source>
</evidence>
<dbReference type="SUPFAM" id="SSF53067">
    <property type="entry name" value="Actin-like ATPase domain"/>
    <property type="match status" value="2"/>
</dbReference>
<keyword evidence="5 8" id="KW-0418">Kinase</keyword>
<dbReference type="InterPro" id="IPR000890">
    <property type="entry name" value="Aliphatic_acid_kin_short-chain"/>
</dbReference>
<keyword evidence="11" id="KW-1185">Reference proteome</keyword>
<feature type="binding site" evidence="8">
    <location>
        <position position="377"/>
    </location>
    <ligand>
        <name>Mg(2+)</name>
        <dbReference type="ChEBI" id="CHEBI:18420"/>
    </ligand>
</feature>
<comment type="pathway">
    <text evidence="8">Metabolic intermediate biosynthesis; acetyl-CoA biosynthesis; acetyl-CoA from acetate: step 1/2.</text>
</comment>
<keyword evidence="7 8" id="KW-0460">Magnesium</keyword>
<comment type="subunit">
    <text evidence="8">Homodimer.</text>
</comment>
<gene>
    <name evidence="8" type="primary">ackA</name>
    <name evidence="10" type="ORF">ACFPPC_21600</name>
</gene>
<feature type="binding site" evidence="8">
    <location>
        <begin position="326"/>
        <end position="330"/>
    </location>
    <ligand>
        <name>ATP</name>
        <dbReference type="ChEBI" id="CHEBI:30616"/>
    </ligand>
</feature>
<evidence type="ECO:0000256" key="5">
    <source>
        <dbReference type="ARBA" id="ARBA00022777"/>
    </source>
</evidence>
<dbReference type="InterPro" id="IPR043129">
    <property type="entry name" value="ATPase_NBD"/>
</dbReference>
<dbReference type="GO" id="GO:0016301">
    <property type="term" value="F:kinase activity"/>
    <property type="evidence" value="ECO:0007669"/>
    <property type="project" value="UniProtKB-KW"/>
</dbReference>
<keyword evidence="6 8" id="KW-0067">ATP-binding</keyword>
<feature type="binding site" evidence="8">
    <location>
        <position position="92"/>
    </location>
    <ligand>
        <name>substrate</name>
    </ligand>
</feature>
<comment type="catalytic activity">
    <reaction evidence="8">
        <text>acetate + ATP = acetyl phosphate + ADP</text>
        <dbReference type="Rhea" id="RHEA:11352"/>
        <dbReference type="ChEBI" id="CHEBI:22191"/>
        <dbReference type="ChEBI" id="CHEBI:30089"/>
        <dbReference type="ChEBI" id="CHEBI:30616"/>
        <dbReference type="ChEBI" id="CHEBI:456216"/>
        <dbReference type="EC" id="2.7.2.1"/>
    </reaction>
</comment>
<comment type="function">
    <text evidence="8">Catalyzes the formation of acetyl phosphate from acetate and ATP. Can also catalyze the reverse reaction.</text>
</comment>
<dbReference type="Gene3D" id="3.30.420.40">
    <property type="match status" value="2"/>
</dbReference>
<feature type="binding site" evidence="8">
    <location>
        <begin position="207"/>
        <end position="211"/>
    </location>
    <ligand>
        <name>ATP</name>
        <dbReference type="ChEBI" id="CHEBI:30616"/>
    </ligand>
</feature>
<evidence type="ECO:0000256" key="3">
    <source>
        <dbReference type="ARBA" id="ARBA00022723"/>
    </source>
</evidence>
<feature type="site" description="Transition state stabilizer" evidence="8">
    <location>
        <position position="240"/>
    </location>
</feature>
<dbReference type="PIRSF" id="PIRSF000722">
    <property type="entry name" value="Acetate_prop_kin"/>
    <property type="match status" value="1"/>
</dbReference>
<dbReference type="Pfam" id="PF00871">
    <property type="entry name" value="Acetate_kinase"/>
    <property type="match status" value="1"/>
</dbReference>
<comment type="caution">
    <text evidence="10">The sequence shown here is derived from an EMBL/GenBank/DDBJ whole genome shotgun (WGS) entry which is preliminary data.</text>
</comment>
<reference evidence="11" key="1">
    <citation type="journal article" date="2019" name="Int. J. Syst. Evol. Microbiol.">
        <title>The Global Catalogue of Microorganisms (GCM) 10K type strain sequencing project: providing services to taxonomists for standard genome sequencing and annotation.</title>
        <authorList>
            <consortium name="The Broad Institute Genomics Platform"/>
            <consortium name="The Broad Institute Genome Sequencing Center for Infectious Disease"/>
            <person name="Wu L."/>
            <person name="Ma J."/>
        </authorList>
    </citation>
    <scope>NUCLEOTIDE SEQUENCE [LARGE SCALE GENOMIC DNA]</scope>
    <source>
        <strain evidence="11">CGMCC 1.16326</strain>
    </source>
</reference>
<comment type="cofactor">
    <cofactor evidence="8">
        <name>Mg(2+)</name>
        <dbReference type="ChEBI" id="CHEBI:18420"/>
    </cofactor>
    <cofactor evidence="8">
        <name>Mn(2+)</name>
        <dbReference type="ChEBI" id="CHEBI:29035"/>
    </cofactor>
    <text evidence="8">Mg(2+). Can also accept Mn(2+).</text>
</comment>
<organism evidence="10 11">
    <name type="scientific">Bosea vestrisii</name>
    <dbReference type="NCBI Taxonomy" id="151416"/>
    <lineage>
        <taxon>Bacteria</taxon>
        <taxon>Pseudomonadati</taxon>
        <taxon>Pseudomonadota</taxon>
        <taxon>Alphaproteobacteria</taxon>
        <taxon>Hyphomicrobiales</taxon>
        <taxon>Boseaceae</taxon>
        <taxon>Bosea</taxon>
    </lineage>
</organism>
<name>A0ABW0HDV9_9HYPH</name>
<keyword evidence="2 8" id="KW-0808">Transferase</keyword>
<evidence type="ECO:0000256" key="9">
    <source>
        <dbReference type="RuleBase" id="RU003835"/>
    </source>
</evidence>
<evidence type="ECO:0000256" key="1">
    <source>
        <dbReference type="ARBA" id="ARBA00022490"/>
    </source>
</evidence>
<dbReference type="HAMAP" id="MF_00020">
    <property type="entry name" value="Acetate_kinase"/>
    <property type="match status" value="1"/>
</dbReference>
<evidence type="ECO:0000313" key="11">
    <source>
        <dbReference type="Proteomes" id="UP001596104"/>
    </source>
</evidence>
<dbReference type="RefSeq" id="WP_377011043.1">
    <property type="nucleotide sequence ID" value="NZ_JBHSLV010000043.1"/>
</dbReference>
<accession>A0ABW0HDV9</accession>
<evidence type="ECO:0000256" key="2">
    <source>
        <dbReference type="ARBA" id="ARBA00022679"/>
    </source>
</evidence>
<proteinExistence type="inferred from homology"/>
<dbReference type="InterPro" id="IPR004372">
    <property type="entry name" value="Ac/propionate_kinase"/>
</dbReference>
<dbReference type="NCBIfam" id="NF005462">
    <property type="entry name" value="PRK07058.1"/>
    <property type="match status" value="1"/>
</dbReference>
<feature type="site" description="Transition state stabilizer" evidence="8">
    <location>
        <position position="180"/>
    </location>
</feature>
<keyword evidence="1 8" id="KW-0963">Cytoplasm</keyword>
<evidence type="ECO:0000256" key="8">
    <source>
        <dbReference type="HAMAP-Rule" id="MF_00020"/>
    </source>
</evidence>
<feature type="active site" description="Proton donor/acceptor" evidence="8">
    <location>
        <position position="149"/>
    </location>
</feature>
<dbReference type="PANTHER" id="PTHR21060:SF21">
    <property type="entry name" value="ACETATE KINASE"/>
    <property type="match status" value="1"/>
</dbReference>
<comment type="subcellular location">
    <subcellularLocation>
        <location evidence="8">Cytoplasm</location>
    </subcellularLocation>
</comment>